<accession>A0A2C5W7E3</accession>
<name>A0A2C5W7E3_PSEPU</name>
<dbReference type="SUPFAM" id="SSF103515">
    <property type="entry name" value="Autotransporter"/>
    <property type="match status" value="1"/>
</dbReference>
<evidence type="ECO:0000313" key="5">
    <source>
        <dbReference type="Proteomes" id="UP000222460"/>
    </source>
</evidence>
<feature type="region of interest" description="Disordered" evidence="1">
    <location>
        <begin position="32"/>
        <end position="132"/>
    </location>
</feature>
<dbReference type="RefSeq" id="WP_098966357.1">
    <property type="nucleotide sequence ID" value="NZ_PDKZ01000002.1"/>
</dbReference>
<evidence type="ECO:0000256" key="1">
    <source>
        <dbReference type="SAM" id="MobiDB-lite"/>
    </source>
</evidence>
<feature type="chain" id="PRO_5013152149" evidence="2">
    <location>
        <begin position="28"/>
        <end position="485"/>
    </location>
</feature>
<dbReference type="InterPro" id="IPR006315">
    <property type="entry name" value="OM_autotransptr_brl_dom"/>
</dbReference>
<feature type="signal peptide" evidence="2">
    <location>
        <begin position="1"/>
        <end position="27"/>
    </location>
</feature>
<dbReference type="AlphaFoldDB" id="A0A2C5W7E3"/>
<evidence type="ECO:0000256" key="2">
    <source>
        <dbReference type="SAM" id="SignalP"/>
    </source>
</evidence>
<evidence type="ECO:0000313" key="4">
    <source>
        <dbReference type="EMBL" id="PHH41577.1"/>
    </source>
</evidence>
<gene>
    <name evidence="4" type="ORF">CRX57_15765</name>
</gene>
<dbReference type="SMART" id="SM00869">
    <property type="entry name" value="Autotransporter"/>
    <property type="match status" value="1"/>
</dbReference>
<organism evidence="4 5">
    <name type="scientific">Pseudomonas putida</name>
    <name type="common">Arthrobacter siderocapsulatus</name>
    <dbReference type="NCBI Taxonomy" id="303"/>
    <lineage>
        <taxon>Bacteria</taxon>
        <taxon>Pseudomonadati</taxon>
        <taxon>Pseudomonadota</taxon>
        <taxon>Gammaproteobacteria</taxon>
        <taxon>Pseudomonadales</taxon>
        <taxon>Pseudomonadaceae</taxon>
        <taxon>Pseudomonas</taxon>
    </lineage>
</organism>
<keyword evidence="2" id="KW-0732">Signal</keyword>
<comment type="caution">
    <text evidence="4">The sequence shown here is derived from an EMBL/GenBank/DDBJ whole genome shotgun (WGS) entry which is preliminary data.</text>
</comment>
<evidence type="ECO:0000259" key="3">
    <source>
        <dbReference type="PROSITE" id="PS51208"/>
    </source>
</evidence>
<proteinExistence type="predicted"/>
<dbReference type="PROSITE" id="PS51257">
    <property type="entry name" value="PROKAR_LIPOPROTEIN"/>
    <property type="match status" value="1"/>
</dbReference>
<sequence length="485" mass="51674">MPIHTYKLQHLVLAVALAVGCVEFSLAEQTEPQVNAEVKPKKPRKKTEKPVTPKPMDAGETAAKSDPLPEKTADRAQTPVAPGHPLGEAPPKKIVPTENGSAIKKSIQKPTSSPDPAQAKKPETLPAPAPEPARQIVAPDNAAVEALQTADQTATVIALDQLAAGSNANLAKATMSSVNPVSASMLSAMHQLDNRNAAQGSGNAPRLAAGGEGNGRVWLQALGHGGKVDRDADSVLKHSTQGLVLGADWRLDEQWHVGLMGAKAQTRFDARHFDGDLDSWHLGAYALRQEGPFALRLGASYGHHDGNGKRRVDFNGFSDRLKSSYDASTQQVFAEVGYNLGRGNVSIEPFASVGYQRYQRDGYTEKGGDAALKVHGQTRANPSSTLGLRMANTSHLSNGMQLTPRLSASVKHTYGELNNETRQQLVRGGKSFEVTGAEMDRNSFTLDAGVDLTLSARNTLGIGLTGEAGNDSRSYGVTGQWRMAF</sequence>
<dbReference type="NCBIfam" id="TIGR01414">
    <property type="entry name" value="autotrans_barl"/>
    <property type="match status" value="1"/>
</dbReference>
<dbReference type="Proteomes" id="UP000222460">
    <property type="component" value="Unassembled WGS sequence"/>
</dbReference>
<feature type="domain" description="Autotransporter" evidence="3">
    <location>
        <begin position="210"/>
        <end position="485"/>
    </location>
</feature>
<dbReference type="InterPro" id="IPR005546">
    <property type="entry name" value="Autotransporte_beta"/>
</dbReference>
<dbReference type="Pfam" id="PF03797">
    <property type="entry name" value="Autotransporter"/>
    <property type="match status" value="1"/>
</dbReference>
<dbReference type="Gene3D" id="2.40.128.130">
    <property type="entry name" value="Autotransporter beta-domain"/>
    <property type="match status" value="1"/>
</dbReference>
<dbReference type="EMBL" id="PDKZ01000002">
    <property type="protein sequence ID" value="PHH41577.1"/>
    <property type="molecule type" value="Genomic_DNA"/>
</dbReference>
<dbReference type="GO" id="GO:0019867">
    <property type="term" value="C:outer membrane"/>
    <property type="evidence" value="ECO:0007669"/>
    <property type="project" value="InterPro"/>
</dbReference>
<dbReference type="PROSITE" id="PS51208">
    <property type="entry name" value="AUTOTRANSPORTER"/>
    <property type="match status" value="1"/>
</dbReference>
<reference evidence="5" key="1">
    <citation type="submission" date="2017-10" db="EMBL/GenBank/DDBJ databases">
        <title>FDA dAtabase for Regulatory Grade micrObial Sequences (FDA-ARGOS): Supporting development and validation of Infectious Disease Dx tests.</title>
        <authorList>
            <person name="Goldberg B."/>
            <person name="Campos J."/>
            <person name="Tallon L."/>
            <person name="Sadzewicz L."/>
            <person name="Ott S."/>
            <person name="Zhao X."/>
            <person name="Nagaraj S."/>
            <person name="Vavikolanu K."/>
            <person name="Aluvathingal J."/>
            <person name="Nadendla S."/>
            <person name="Geyer C."/>
            <person name="Sichtig H."/>
        </authorList>
    </citation>
    <scope>NUCLEOTIDE SEQUENCE [LARGE SCALE GENOMIC DNA]</scope>
    <source>
        <strain evidence="5">FDAARGOS_376</strain>
    </source>
</reference>
<protein>
    <submittedName>
        <fullName evidence="4">Autotransporter outer membrane beta-barrel domain-containing protein</fullName>
    </submittedName>
</protein>
<dbReference type="InterPro" id="IPR036709">
    <property type="entry name" value="Autotransporte_beta_dom_sf"/>
</dbReference>